<dbReference type="Proteomes" id="UP000606044">
    <property type="component" value="Unassembled WGS sequence"/>
</dbReference>
<reference evidence="1" key="2">
    <citation type="submission" date="2020-09" db="EMBL/GenBank/DDBJ databases">
        <authorList>
            <person name="Sun Q."/>
            <person name="Sedlacek I."/>
        </authorList>
    </citation>
    <scope>NUCLEOTIDE SEQUENCE</scope>
    <source>
        <strain evidence="1">CCM 7897</strain>
    </source>
</reference>
<comment type="caution">
    <text evidence="1">The sequence shown here is derived from an EMBL/GenBank/DDBJ whole genome shotgun (WGS) entry which is preliminary data.</text>
</comment>
<proteinExistence type="predicted"/>
<accession>A0A917BTT9</accession>
<gene>
    <name evidence="1" type="ORF">GCM10007301_17870</name>
</gene>
<reference evidence="1" key="1">
    <citation type="journal article" date="2014" name="Int. J. Syst. Evol. Microbiol.">
        <title>Complete genome sequence of Corynebacterium casei LMG S-19264T (=DSM 44701T), isolated from a smear-ripened cheese.</title>
        <authorList>
            <consortium name="US DOE Joint Genome Institute (JGI-PGF)"/>
            <person name="Walter F."/>
            <person name="Albersmeier A."/>
            <person name="Kalinowski J."/>
            <person name="Ruckert C."/>
        </authorList>
    </citation>
    <scope>NUCLEOTIDE SEQUENCE</scope>
    <source>
        <strain evidence="1">CCM 7897</strain>
    </source>
</reference>
<evidence type="ECO:0000313" key="2">
    <source>
        <dbReference type="Proteomes" id="UP000606044"/>
    </source>
</evidence>
<evidence type="ECO:0000313" key="1">
    <source>
        <dbReference type="EMBL" id="GGF58608.1"/>
    </source>
</evidence>
<dbReference type="AlphaFoldDB" id="A0A917BTT9"/>
<name>A0A917BTT9_9HYPH</name>
<dbReference type="RefSeq" id="WP_188577614.1">
    <property type="nucleotide sequence ID" value="NZ_BMCT01000002.1"/>
</dbReference>
<dbReference type="EMBL" id="BMCT01000002">
    <property type="protein sequence ID" value="GGF58608.1"/>
    <property type="molecule type" value="Genomic_DNA"/>
</dbReference>
<keyword evidence="2" id="KW-1185">Reference proteome</keyword>
<protein>
    <recommendedName>
        <fullName evidence="3">2-amino-thiazoline-4-carboxylic acid hydrolase</fullName>
    </recommendedName>
</protein>
<dbReference type="Pfam" id="PF14196">
    <property type="entry name" value="ATC_hydrolase"/>
    <property type="match status" value="1"/>
</dbReference>
<dbReference type="InterPro" id="IPR026002">
    <property type="entry name" value="ATC_hydrolase-like"/>
</dbReference>
<organism evidence="1 2">
    <name type="scientific">Azorhizobium oxalatiphilum</name>
    <dbReference type="NCBI Taxonomy" id="980631"/>
    <lineage>
        <taxon>Bacteria</taxon>
        <taxon>Pseudomonadati</taxon>
        <taxon>Pseudomonadota</taxon>
        <taxon>Alphaproteobacteria</taxon>
        <taxon>Hyphomicrobiales</taxon>
        <taxon>Xanthobacteraceae</taxon>
        <taxon>Azorhizobium</taxon>
    </lineage>
</organism>
<evidence type="ECO:0008006" key="3">
    <source>
        <dbReference type="Google" id="ProtNLM"/>
    </source>
</evidence>
<sequence length="160" mass="18025">MTNTLSILERRRIEAEIIKPIYDELVARFGADEAKAVIGTAVRENSIRQAASFRTELGENSGLEGFYSTLHLWTMNGALEIEVKDQSATALDYDVKRCQYAEMYRDMGLAEIGHLLSCQRDAVFCKGIDPRIEMERTQTIMGGADHCDFRYRLADAPPAE</sequence>